<dbReference type="PANTHER" id="PTHR23513">
    <property type="entry name" value="INTEGRAL MEMBRANE EFFLUX PROTEIN-RELATED"/>
    <property type="match status" value="1"/>
</dbReference>
<dbReference type="Pfam" id="PF07690">
    <property type="entry name" value="MFS_1"/>
    <property type="match status" value="1"/>
</dbReference>
<dbReference type="InterPro" id="IPR011701">
    <property type="entry name" value="MFS"/>
</dbReference>
<evidence type="ECO:0000256" key="4">
    <source>
        <dbReference type="ARBA" id="ARBA00022989"/>
    </source>
</evidence>
<feature type="transmembrane region" description="Helical" evidence="6">
    <location>
        <begin position="338"/>
        <end position="358"/>
    </location>
</feature>
<dbReference type="EMBL" id="CP071090">
    <property type="protein sequence ID" value="QSQ22901.1"/>
    <property type="molecule type" value="Genomic_DNA"/>
</dbReference>
<feature type="transmembrane region" description="Helical" evidence="6">
    <location>
        <begin position="280"/>
        <end position="300"/>
    </location>
</feature>
<evidence type="ECO:0000256" key="1">
    <source>
        <dbReference type="ARBA" id="ARBA00004651"/>
    </source>
</evidence>
<keyword evidence="3 6" id="KW-0812">Transmembrane</keyword>
<dbReference type="Proteomes" id="UP000662747">
    <property type="component" value="Chromosome"/>
</dbReference>
<dbReference type="SUPFAM" id="SSF103473">
    <property type="entry name" value="MFS general substrate transporter"/>
    <property type="match status" value="1"/>
</dbReference>
<evidence type="ECO:0000313" key="8">
    <source>
        <dbReference type="Proteomes" id="UP000662747"/>
    </source>
</evidence>
<keyword evidence="2" id="KW-1003">Cell membrane</keyword>
<sequence>MTPNPSSPPRAGLFKDRNFKWMLSGSIVSMMGDQFTLIALPWLVLMMTGDTLVLGLMLGIMSVPRAVFMLVGGAVVDRYSPKRVLMWTKHVSTVLLLALAALVYTGRVTTGSLSVLAFGLGLAMAFSIPSATSMLPRVVAPQQLQAANGVVLGLRQLSMFAGPLLAGGLIAAFGDGHADRVSDHRGLSFAFLFDAFSFAFSAWTLAKVQTRELPSTAGSAAGQAVLKAVWQGLKWCWSDLDLRTCFLYWSAVALLITGPIQIALPVLASRLPGESGAAGFGLLMGAHGAGTLLGMAVAGARPGVRARNLGTTLLLVDGIVGLLFIPMGSITALWQGAALLLTIGLLSGFMHVAVFTWIQRRVPPAMLGRAMSIFMFIFMGLAPISAAVTGWVMRAVTLTQVFAISGGSLVAAVVLAMATSRIRNISDAPTAPVSGG</sequence>
<gene>
    <name evidence="7" type="ORF">JY651_48735</name>
</gene>
<dbReference type="Gene3D" id="1.20.1250.20">
    <property type="entry name" value="MFS general substrate transporter like domains"/>
    <property type="match status" value="1"/>
</dbReference>
<feature type="transmembrane region" description="Helical" evidence="6">
    <location>
        <begin position="246"/>
        <end position="268"/>
    </location>
</feature>
<keyword evidence="8" id="KW-1185">Reference proteome</keyword>
<evidence type="ECO:0000256" key="6">
    <source>
        <dbReference type="SAM" id="Phobius"/>
    </source>
</evidence>
<reference evidence="7 8" key="1">
    <citation type="submission" date="2021-02" db="EMBL/GenBank/DDBJ databases">
        <title>De Novo genome assembly of isolated myxobacteria.</title>
        <authorList>
            <person name="Stevens D.C."/>
        </authorList>
    </citation>
    <scope>NUCLEOTIDE SEQUENCE [LARGE SCALE GENOMIC DNA]</scope>
    <source>
        <strain evidence="8">SCPEA02</strain>
    </source>
</reference>
<dbReference type="InterPro" id="IPR036259">
    <property type="entry name" value="MFS_trans_sf"/>
</dbReference>
<comment type="subcellular location">
    <subcellularLocation>
        <location evidence="1">Cell membrane</location>
        <topology evidence="1">Multi-pass membrane protein</topology>
    </subcellularLocation>
</comment>
<feature type="transmembrane region" description="Helical" evidence="6">
    <location>
        <begin position="157"/>
        <end position="174"/>
    </location>
</feature>
<feature type="transmembrane region" description="Helical" evidence="6">
    <location>
        <begin position="370"/>
        <end position="392"/>
    </location>
</feature>
<feature type="transmembrane region" description="Helical" evidence="6">
    <location>
        <begin position="312"/>
        <end position="332"/>
    </location>
</feature>
<proteinExistence type="predicted"/>
<accession>A0ABX7NVE7</accession>
<protein>
    <submittedName>
        <fullName evidence="7">MFS transporter</fullName>
    </submittedName>
</protein>
<feature type="transmembrane region" description="Helical" evidence="6">
    <location>
        <begin position="116"/>
        <end position="136"/>
    </location>
</feature>
<dbReference type="CDD" id="cd06173">
    <property type="entry name" value="MFS_MefA_like"/>
    <property type="match status" value="1"/>
</dbReference>
<evidence type="ECO:0000256" key="2">
    <source>
        <dbReference type="ARBA" id="ARBA00022475"/>
    </source>
</evidence>
<feature type="transmembrane region" description="Helical" evidence="6">
    <location>
        <begin position="398"/>
        <end position="418"/>
    </location>
</feature>
<name>A0ABX7NVE7_9BACT</name>
<keyword evidence="5 6" id="KW-0472">Membrane</keyword>
<evidence type="ECO:0000313" key="7">
    <source>
        <dbReference type="EMBL" id="QSQ22901.1"/>
    </source>
</evidence>
<evidence type="ECO:0000256" key="5">
    <source>
        <dbReference type="ARBA" id="ARBA00023136"/>
    </source>
</evidence>
<feature type="transmembrane region" description="Helical" evidence="6">
    <location>
        <begin position="51"/>
        <end position="72"/>
    </location>
</feature>
<organism evidence="7 8">
    <name type="scientific">Pyxidicoccus parkwayensis</name>
    <dbReference type="NCBI Taxonomy" id="2813578"/>
    <lineage>
        <taxon>Bacteria</taxon>
        <taxon>Pseudomonadati</taxon>
        <taxon>Myxococcota</taxon>
        <taxon>Myxococcia</taxon>
        <taxon>Myxococcales</taxon>
        <taxon>Cystobacterineae</taxon>
        <taxon>Myxococcaceae</taxon>
        <taxon>Pyxidicoccus</taxon>
    </lineage>
</organism>
<evidence type="ECO:0000256" key="3">
    <source>
        <dbReference type="ARBA" id="ARBA00022692"/>
    </source>
</evidence>
<feature type="transmembrane region" description="Helical" evidence="6">
    <location>
        <begin position="21"/>
        <end position="45"/>
    </location>
</feature>
<dbReference type="RefSeq" id="WP_206724477.1">
    <property type="nucleotide sequence ID" value="NZ_CP071090.1"/>
</dbReference>
<keyword evidence="4 6" id="KW-1133">Transmembrane helix</keyword>
<feature type="transmembrane region" description="Helical" evidence="6">
    <location>
        <begin position="84"/>
        <end position="104"/>
    </location>
</feature>
<dbReference type="PANTHER" id="PTHR23513:SF6">
    <property type="entry name" value="MAJOR FACILITATOR SUPERFAMILY ASSOCIATED DOMAIN-CONTAINING PROTEIN"/>
    <property type="match status" value="1"/>
</dbReference>